<dbReference type="Pfam" id="PF07331">
    <property type="entry name" value="TctB"/>
    <property type="match status" value="1"/>
</dbReference>
<name>A0ABU6F5B7_9ACTN</name>
<dbReference type="RefSeq" id="WP_326017122.1">
    <property type="nucleotide sequence ID" value="NZ_JAOZYC010000111.1"/>
</dbReference>
<dbReference type="InterPro" id="IPR009936">
    <property type="entry name" value="DUF1468"/>
</dbReference>
<evidence type="ECO:0000256" key="1">
    <source>
        <dbReference type="SAM" id="Phobius"/>
    </source>
</evidence>
<sequence length="180" mass="19230">MTQATTPTPSRARRPVLLAYGALTALGTLFFAGSFAYPWTQPEDGTIGAGVMPRTAGLLLAVLGLLLMRQELRTGSVLEGDGHVEEAAEIGADEARRVRTKLIVVVVTMVVTALLVPFLGLLPALTLMTLFLTAVVERQPLARSVLVAALVFAVSYLLFITILSIPLPFGLFDPAVWSQL</sequence>
<accession>A0ABU6F5B7</accession>
<gene>
    <name evidence="3" type="ORF">OKJ99_16985</name>
</gene>
<protein>
    <submittedName>
        <fullName evidence="3">Tripartite tricarboxylate transporter TctB family protein</fullName>
    </submittedName>
</protein>
<keyword evidence="1" id="KW-0472">Membrane</keyword>
<proteinExistence type="predicted"/>
<evidence type="ECO:0000313" key="3">
    <source>
        <dbReference type="EMBL" id="MEB8339191.1"/>
    </source>
</evidence>
<evidence type="ECO:0000259" key="2">
    <source>
        <dbReference type="Pfam" id="PF07331"/>
    </source>
</evidence>
<reference evidence="3 4" key="1">
    <citation type="submission" date="2022-10" db="EMBL/GenBank/DDBJ databases">
        <authorList>
            <person name="Xie J."/>
            <person name="Shen N."/>
        </authorList>
    </citation>
    <scope>NUCLEOTIDE SEQUENCE [LARGE SCALE GENOMIC DNA]</scope>
    <source>
        <strain evidence="3 4">YIM65594</strain>
    </source>
</reference>
<dbReference type="EMBL" id="JAOZYC010000111">
    <property type="protein sequence ID" value="MEB8339191.1"/>
    <property type="molecule type" value="Genomic_DNA"/>
</dbReference>
<organism evidence="3 4">
    <name type="scientific">Streptomyces endophyticus</name>
    <dbReference type="NCBI Taxonomy" id="714166"/>
    <lineage>
        <taxon>Bacteria</taxon>
        <taxon>Bacillati</taxon>
        <taxon>Actinomycetota</taxon>
        <taxon>Actinomycetes</taxon>
        <taxon>Kitasatosporales</taxon>
        <taxon>Streptomycetaceae</taxon>
        <taxon>Streptomyces</taxon>
    </lineage>
</organism>
<keyword evidence="1" id="KW-0812">Transmembrane</keyword>
<feature type="transmembrane region" description="Helical" evidence="1">
    <location>
        <begin position="17"/>
        <end position="39"/>
    </location>
</feature>
<feature type="transmembrane region" description="Helical" evidence="1">
    <location>
        <begin position="102"/>
        <end position="125"/>
    </location>
</feature>
<feature type="transmembrane region" description="Helical" evidence="1">
    <location>
        <begin position="145"/>
        <end position="172"/>
    </location>
</feature>
<feature type="transmembrane region" description="Helical" evidence="1">
    <location>
        <begin position="51"/>
        <end position="68"/>
    </location>
</feature>
<evidence type="ECO:0000313" key="4">
    <source>
        <dbReference type="Proteomes" id="UP001354931"/>
    </source>
</evidence>
<dbReference type="Proteomes" id="UP001354931">
    <property type="component" value="Unassembled WGS sequence"/>
</dbReference>
<comment type="caution">
    <text evidence="3">The sequence shown here is derived from an EMBL/GenBank/DDBJ whole genome shotgun (WGS) entry which is preliminary data.</text>
</comment>
<keyword evidence="1" id="KW-1133">Transmembrane helix</keyword>
<feature type="domain" description="DUF1468" evidence="2">
    <location>
        <begin position="25"/>
        <end position="168"/>
    </location>
</feature>
<keyword evidence="4" id="KW-1185">Reference proteome</keyword>